<keyword evidence="3 4" id="KW-0413">Isomerase</keyword>
<comment type="similarity">
    <text evidence="4">Belongs to the GPI family.</text>
</comment>
<evidence type="ECO:0000313" key="6">
    <source>
        <dbReference type="Proteomes" id="UP001272242"/>
    </source>
</evidence>
<dbReference type="InterPro" id="IPR001672">
    <property type="entry name" value="G6P_Isomerase"/>
</dbReference>
<sequence length="501" mass="55564">MPLQLPDENIEYQFSRLLATLHETWTPLAELQQQHFLPPEKVDEVKQWVTSVRGQVVAERELQNPPPRMRPLQPGFIDLPQKMLDGYKRKQDLSDLGKVLRHAQRLRDTVDRVVVVGAGGSHSAPKAIFQALVHAHHNELPAKLRMGKPRIYFEGHDLDNDSLQELFELLENACVDPELIEERWGVIVSDSGGALETAATYRAVRGEAAKFYGPKSDTLRRAIVPIASPKSRLRDLCRADGFTDDDILTASDDVNPRFGVFGPAGLLPAAVMGLDVRAMLLGAATMTRRFIEEPFDRNPVLQFAAVNHLMTERGKATRVTAAWSRKLEAVGWWYDALLSESLGKNGRGPTPVTMVGPRDLYARGQQHQDGTRDKLINNLVVQQVKHPAVMVGMSDRNEDDLNQFSRKGLPDILESAVKGTADAYLESARPGADITLPMISEHTIGQLLQMMMLATVVEGRLAGTNPYGQPGVEVYKAHLLRQLKSTPNLPKGEVRDATKGV</sequence>
<evidence type="ECO:0000256" key="3">
    <source>
        <dbReference type="ARBA" id="ARBA00023235"/>
    </source>
</evidence>
<evidence type="ECO:0000313" key="5">
    <source>
        <dbReference type="EMBL" id="MDY3557559.1"/>
    </source>
</evidence>
<dbReference type="EC" id="5.3.1.9" evidence="4"/>
<keyword evidence="1 4" id="KW-0312">Gluconeogenesis</keyword>
<accession>A0ABU5EQL7</accession>
<dbReference type="Gene3D" id="3.40.50.10490">
    <property type="entry name" value="Glucose-6-phosphate isomerase like protein, domain 1"/>
    <property type="match status" value="2"/>
</dbReference>
<dbReference type="SUPFAM" id="SSF53697">
    <property type="entry name" value="SIS domain"/>
    <property type="match status" value="1"/>
</dbReference>
<gene>
    <name evidence="5" type="ORF">R5W23_000085</name>
</gene>
<dbReference type="PROSITE" id="PS51463">
    <property type="entry name" value="P_GLUCOSE_ISOMERASE_3"/>
    <property type="match status" value="1"/>
</dbReference>
<dbReference type="InterPro" id="IPR035482">
    <property type="entry name" value="SIS_PGI_2"/>
</dbReference>
<dbReference type="PANTHER" id="PTHR11469">
    <property type="entry name" value="GLUCOSE-6-PHOSPHATE ISOMERASE"/>
    <property type="match status" value="1"/>
</dbReference>
<dbReference type="PRINTS" id="PR00662">
    <property type="entry name" value="G6PISOMERASE"/>
</dbReference>
<dbReference type="InterPro" id="IPR046348">
    <property type="entry name" value="SIS_dom_sf"/>
</dbReference>
<keyword evidence="6" id="KW-1185">Reference proteome</keyword>
<organism evidence="5 6">
    <name type="scientific">Gemmata algarum</name>
    <dbReference type="NCBI Taxonomy" id="2975278"/>
    <lineage>
        <taxon>Bacteria</taxon>
        <taxon>Pseudomonadati</taxon>
        <taxon>Planctomycetota</taxon>
        <taxon>Planctomycetia</taxon>
        <taxon>Gemmatales</taxon>
        <taxon>Gemmataceae</taxon>
        <taxon>Gemmata</taxon>
    </lineage>
</organism>
<dbReference type="RefSeq" id="WP_320684616.1">
    <property type="nucleotide sequence ID" value="NZ_JAXBLV010000001.1"/>
</dbReference>
<evidence type="ECO:0000256" key="4">
    <source>
        <dbReference type="RuleBase" id="RU000612"/>
    </source>
</evidence>
<dbReference type="EMBL" id="JAXBLV010000001">
    <property type="protein sequence ID" value="MDY3557559.1"/>
    <property type="molecule type" value="Genomic_DNA"/>
</dbReference>
<evidence type="ECO:0000256" key="1">
    <source>
        <dbReference type="ARBA" id="ARBA00022432"/>
    </source>
</evidence>
<dbReference type="GO" id="GO:0016853">
    <property type="term" value="F:isomerase activity"/>
    <property type="evidence" value="ECO:0007669"/>
    <property type="project" value="UniProtKB-KW"/>
</dbReference>
<dbReference type="Proteomes" id="UP001272242">
    <property type="component" value="Unassembled WGS sequence"/>
</dbReference>
<protein>
    <recommendedName>
        <fullName evidence="4">Glucose-6-phosphate isomerase</fullName>
        <ecNumber evidence="4">5.3.1.9</ecNumber>
    </recommendedName>
</protein>
<keyword evidence="2 4" id="KW-0324">Glycolysis</keyword>
<comment type="caution">
    <text evidence="5">The sequence shown here is derived from an EMBL/GenBank/DDBJ whole genome shotgun (WGS) entry which is preliminary data.</text>
</comment>
<comment type="catalytic activity">
    <reaction evidence="4">
        <text>alpha-D-glucose 6-phosphate = beta-D-fructose 6-phosphate</text>
        <dbReference type="Rhea" id="RHEA:11816"/>
        <dbReference type="ChEBI" id="CHEBI:57634"/>
        <dbReference type="ChEBI" id="CHEBI:58225"/>
        <dbReference type="EC" id="5.3.1.9"/>
    </reaction>
</comment>
<evidence type="ECO:0000256" key="2">
    <source>
        <dbReference type="ARBA" id="ARBA00023152"/>
    </source>
</evidence>
<proteinExistence type="inferred from homology"/>
<dbReference type="CDD" id="cd05016">
    <property type="entry name" value="SIS_PGI_2"/>
    <property type="match status" value="1"/>
</dbReference>
<comment type="pathway">
    <text evidence="4">Carbohydrate degradation; glycolysis; D-glyceraldehyde 3-phosphate and glycerone phosphate from D-glucose: step 2/4.</text>
</comment>
<name>A0ABU5EQL7_9BACT</name>
<dbReference type="Pfam" id="PF00342">
    <property type="entry name" value="PGI"/>
    <property type="match status" value="1"/>
</dbReference>
<reference evidence="6" key="1">
    <citation type="journal article" date="2023" name="Mar. Drugs">
        <title>Gemmata algarum, a Novel Planctomycete Isolated from an Algal Mat, Displays Antimicrobial Activity.</title>
        <authorList>
            <person name="Kumar G."/>
            <person name="Kallscheuer N."/>
            <person name="Kashif M."/>
            <person name="Ahamad S."/>
            <person name="Jagadeeshwari U."/>
            <person name="Pannikurungottu S."/>
            <person name="Haufschild T."/>
            <person name="Kabuu M."/>
            <person name="Sasikala C."/>
            <person name="Jogler C."/>
            <person name="Ramana C."/>
        </authorList>
    </citation>
    <scope>NUCLEOTIDE SEQUENCE [LARGE SCALE GENOMIC DNA]</scope>
    <source>
        <strain evidence="6">JC673</strain>
    </source>
</reference>
<dbReference type="PANTHER" id="PTHR11469:SF1">
    <property type="entry name" value="GLUCOSE-6-PHOSPHATE ISOMERASE"/>
    <property type="match status" value="1"/>
</dbReference>